<proteinExistence type="predicted"/>
<reference evidence="2 3" key="1">
    <citation type="submission" date="2020-08" db="EMBL/GenBank/DDBJ databases">
        <title>Genomic Encyclopedia of Type Strains, Phase IV (KMG-IV): sequencing the most valuable type-strain genomes for metagenomic binning, comparative biology and taxonomic classification.</title>
        <authorList>
            <person name="Goeker M."/>
        </authorList>
    </citation>
    <scope>NUCLEOTIDE SEQUENCE [LARGE SCALE GENOMIC DNA]</scope>
    <source>
        <strain evidence="2 3">DSM 21458</strain>
    </source>
</reference>
<name>A0A841I0A9_9DEIO</name>
<comment type="caution">
    <text evidence="2">The sequence shown here is derived from an EMBL/GenBank/DDBJ whole genome shotgun (WGS) entry which is preliminary data.</text>
</comment>
<organism evidence="2 3">
    <name type="scientific">Deinobacterium chartae</name>
    <dbReference type="NCBI Taxonomy" id="521158"/>
    <lineage>
        <taxon>Bacteria</taxon>
        <taxon>Thermotogati</taxon>
        <taxon>Deinococcota</taxon>
        <taxon>Deinococci</taxon>
        <taxon>Deinococcales</taxon>
        <taxon>Deinococcaceae</taxon>
        <taxon>Deinobacterium</taxon>
    </lineage>
</organism>
<dbReference type="AlphaFoldDB" id="A0A841I0A9"/>
<feature type="region of interest" description="Disordered" evidence="1">
    <location>
        <begin position="32"/>
        <end position="101"/>
    </location>
</feature>
<evidence type="ECO:0000256" key="1">
    <source>
        <dbReference type="SAM" id="MobiDB-lite"/>
    </source>
</evidence>
<dbReference type="EMBL" id="JACHHG010000004">
    <property type="protein sequence ID" value="MBB6097880.1"/>
    <property type="molecule type" value="Genomic_DNA"/>
</dbReference>
<sequence>MTRISAWFHNMTQAREALDELERMGALNATIDEVEGDNPDYGNRVSAAEGPGLSTSGLSNGVDPLIIPGLPQRDPGPSPFAGSSEQRVIPSDAADDRVTREVETPVVVDRNDNLNRKEIERGSVVVSFDEGSLNLEAVRDVVERHWGRLEGRLG</sequence>
<accession>A0A841I0A9</accession>
<evidence type="ECO:0000313" key="2">
    <source>
        <dbReference type="EMBL" id="MBB6097880.1"/>
    </source>
</evidence>
<protein>
    <submittedName>
        <fullName evidence="2">Uncharacterized protein</fullName>
    </submittedName>
</protein>
<dbReference type="RefSeq" id="WP_183985752.1">
    <property type="nucleotide sequence ID" value="NZ_JACHHG010000004.1"/>
</dbReference>
<keyword evidence="3" id="KW-1185">Reference proteome</keyword>
<dbReference type="Proteomes" id="UP000569951">
    <property type="component" value="Unassembled WGS sequence"/>
</dbReference>
<gene>
    <name evidence="2" type="ORF">HNR42_001303</name>
</gene>
<evidence type="ECO:0000313" key="3">
    <source>
        <dbReference type="Proteomes" id="UP000569951"/>
    </source>
</evidence>